<comment type="caution">
    <text evidence="1">The sequence shown here is derived from an EMBL/GenBank/DDBJ whole genome shotgun (WGS) entry which is preliminary data.</text>
</comment>
<protein>
    <submittedName>
        <fullName evidence="1">Uncharacterized protein</fullName>
    </submittedName>
</protein>
<reference evidence="2" key="1">
    <citation type="submission" date="2024-07" db="EMBL/GenBank/DDBJ databases">
        <title>Two chromosome-level genome assemblies of Korean endemic species Abeliophyllum distichum and Forsythia ovata (Oleaceae).</title>
        <authorList>
            <person name="Jang H."/>
        </authorList>
    </citation>
    <scope>NUCLEOTIDE SEQUENCE [LARGE SCALE GENOMIC DNA]</scope>
</reference>
<keyword evidence="2" id="KW-1185">Reference proteome</keyword>
<sequence>MNALFIKHDHVREAEICFLHQWAASLSLAVEAFEEHDKGVNNEGIGLGSDNNGGYYVPTIQCSSEMKVDEDNIAEYIFHQKDIWSQLEESLVYNDLSTDAGNQIPHSA</sequence>
<gene>
    <name evidence="1" type="ORF">Fot_54602</name>
</gene>
<proteinExistence type="predicted"/>
<dbReference type="Proteomes" id="UP001604277">
    <property type="component" value="Unassembled WGS sequence"/>
</dbReference>
<dbReference type="EMBL" id="JBFOLJ010000021">
    <property type="protein sequence ID" value="KAL2459858.1"/>
    <property type="molecule type" value="Genomic_DNA"/>
</dbReference>
<dbReference type="AlphaFoldDB" id="A0ABD1P7K6"/>
<name>A0ABD1P7K6_9LAMI</name>
<evidence type="ECO:0000313" key="2">
    <source>
        <dbReference type="Proteomes" id="UP001604277"/>
    </source>
</evidence>
<accession>A0ABD1P7K6</accession>
<evidence type="ECO:0000313" key="1">
    <source>
        <dbReference type="EMBL" id="KAL2459858.1"/>
    </source>
</evidence>
<organism evidence="1 2">
    <name type="scientific">Forsythia ovata</name>
    <dbReference type="NCBI Taxonomy" id="205694"/>
    <lineage>
        <taxon>Eukaryota</taxon>
        <taxon>Viridiplantae</taxon>
        <taxon>Streptophyta</taxon>
        <taxon>Embryophyta</taxon>
        <taxon>Tracheophyta</taxon>
        <taxon>Spermatophyta</taxon>
        <taxon>Magnoliopsida</taxon>
        <taxon>eudicotyledons</taxon>
        <taxon>Gunneridae</taxon>
        <taxon>Pentapetalae</taxon>
        <taxon>asterids</taxon>
        <taxon>lamiids</taxon>
        <taxon>Lamiales</taxon>
        <taxon>Oleaceae</taxon>
        <taxon>Forsythieae</taxon>
        <taxon>Forsythia</taxon>
    </lineage>
</organism>